<feature type="region of interest" description="Disordered" evidence="1">
    <location>
        <begin position="36"/>
        <end position="65"/>
    </location>
</feature>
<keyword evidence="3" id="KW-1185">Reference proteome</keyword>
<sequence>MAAPNVVKDGCLHMDTRWPAGKGSCGKLGVTRLTEGSWGKPGQQERAFGGRGTQACRGGQLGGPRPAREINLGEGDQASRGGQLGGSRLQRRTVGSQQFWIVRGMSNHPFRPDLSGMGPKQAVEHPSRGPTLERVQAGEHPTTTPPCTNFMYWASSVIYSMCCQVLDHQHLGNQATRTALAKNNWQGKPFNINLAERILRNNILHFFPL</sequence>
<name>A0A7J7YXB0_PIPKU</name>
<evidence type="ECO:0000313" key="2">
    <source>
        <dbReference type="EMBL" id="KAF6366459.1"/>
    </source>
</evidence>
<evidence type="ECO:0000313" key="3">
    <source>
        <dbReference type="Proteomes" id="UP000558488"/>
    </source>
</evidence>
<gene>
    <name evidence="2" type="ORF">mPipKuh1_009873</name>
</gene>
<organism evidence="2 3">
    <name type="scientific">Pipistrellus kuhlii</name>
    <name type="common">Kuhl's pipistrelle</name>
    <dbReference type="NCBI Taxonomy" id="59472"/>
    <lineage>
        <taxon>Eukaryota</taxon>
        <taxon>Metazoa</taxon>
        <taxon>Chordata</taxon>
        <taxon>Craniata</taxon>
        <taxon>Vertebrata</taxon>
        <taxon>Euteleostomi</taxon>
        <taxon>Mammalia</taxon>
        <taxon>Eutheria</taxon>
        <taxon>Laurasiatheria</taxon>
        <taxon>Chiroptera</taxon>
        <taxon>Yangochiroptera</taxon>
        <taxon>Vespertilionidae</taxon>
        <taxon>Pipistrellus</taxon>
    </lineage>
</organism>
<accession>A0A7J7YXB0</accession>
<evidence type="ECO:0000256" key="1">
    <source>
        <dbReference type="SAM" id="MobiDB-lite"/>
    </source>
</evidence>
<comment type="caution">
    <text evidence="2">The sequence shown here is derived from an EMBL/GenBank/DDBJ whole genome shotgun (WGS) entry which is preliminary data.</text>
</comment>
<protein>
    <submittedName>
        <fullName evidence="2">Uncharacterized protein</fullName>
    </submittedName>
</protein>
<reference evidence="2 3" key="1">
    <citation type="journal article" date="2020" name="Nature">
        <title>Six reference-quality genomes reveal evolution of bat adaptations.</title>
        <authorList>
            <person name="Jebb D."/>
            <person name="Huang Z."/>
            <person name="Pippel M."/>
            <person name="Hughes G.M."/>
            <person name="Lavrichenko K."/>
            <person name="Devanna P."/>
            <person name="Winkler S."/>
            <person name="Jermiin L.S."/>
            <person name="Skirmuntt E.C."/>
            <person name="Katzourakis A."/>
            <person name="Burkitt-Gray L."/>
            <person name="Ray D.A."/>
            <person name="Sullivan K.A.M."/>
            <person name="Roscito J.G."/>
            <person name="Kirilenko B.M."/>
            <person name="Davalos L.M."/>
            <person name="Corthals A.P."/>
            <person name="Power M.L."/>
            <person name="Jones G."/>
            <person name="Ransome R.D."/>
            <person name="Dechmann D.K.N."/>
            <person name="Locatelli A.G."/>
            <person name="Puechmaille S.J."/>
            <person name="Fedrigo O."/>
            <person name="Jarvis E.D."/>
            <person name="Hiller M."/>
            <person name="Vernes S.C."/>
            <person name="Myers E.W."/>
            <person name="Teeling E.C."/>
        </authorList>
    </citation>
    <scope>NUCLEOTIDE SEQUENCE [LARGE SCALE GENOMIC DNA]</scope>
    <source>
        <strain evidence="2">MPipKuh1</strain>
        <tissue evidence="2">Flight muscle</tissue>
    </source>
</reference>
<dbReference type="Proteomes" id="UP000558488">
    <property type="component" value="Unassembled WGS sequence"/>
</dbReference>
<proteinExistence type="predicted"/>
<dbReference type="AlphaFoldDB" id="A0A7J7YXB0"/>
<dbReference type="EMBL" id="JACAGB010000004">
    <property type="protein sequence ID" value="KAF6366459.1"/>
    <property type="molecule type" value="Genomic_DNA"/>
</dbReference>